<evidence type="ECO:0000313" key="2">
    <source>
        <dbReference type="Proteomes" id="UP000828941"/>
    </source>
</evidence>
<dbReference type="Proteomes" id="UP000828941">
    <property type="component" value="Chromosome 5"/>
</dbReference>
<dbReference type="EMBL" id="CM039430">
    <property type="protein sequence ID" value="KAI4343548.1"/>
    <property type="molecule type" value="Genomic_DNA"/>
</dbReference>
<gene>
    <name evidence="1" type="ORF">L6164_010883</name>
</gene>
<sequence>MHCAAKRNGMEVSEVVIACIADLAFKNTEQLGKDLQLLNFPTHRNEHLCTLLRAFSNNLKAKDPQSERKRKNAARQEEKANSQCTCLMHIHHIHISRTGCLERHPNQPGHQKVVKDMYPLQVEPGCELKIYK</sequence>
<name>A0ACB9P4X2_BAUVA</name>
<comment type="caution">
    <text evidence="1">The sequence shown here is derived from an EMBL/GenBank/DDBJ whole genome shotgun (WGS) entry which is preliminary data.</text>
</comment>
<accession>A0ACB9P4X2</accession>
<keyword evidence="2" id="KW-1185">Reference proteome</keyword>
<organism evidence="1 2">
    <name type="scientific">Bauhinia variegata</name>
    <name type="common">Purple orchid tree</name>
    <name type="synonym">Phanera variegata</name>
    <dbReference type="NCBI Taxonomy" id="167791"/>
    <lineage>
        <taxon>Eukaryota</taxon>
        <taxon>Viridiplantae</taxon>
        <taxon>Streptophyta</taxon>
        <taxon>Embryophyta</taxon>
        <taxon>Tracheophyta</taxon>
        <taxon>Spermatophyta</taxon>
        <taxon>Magnoliopsida</taxon>
        <taxon>eudicotyledons</taxon>
        <taxon>Gunneridae</taxon>
        <taxon>Pentapetalae</taxon>
        <taxon>rosids</taxon>
        <taxon>fabids</taxon>
        <taxon>Fabales</taxon>
        <taxon>Fabaceae</taxon>
        <taxon>Cercidoideae</taxon>
        <taxon>Cercideae</taxon>
        <taxon>Bauhiniinae</taxon>
        <taxon>Bauhinia</taxon>
    </lineage>
</organism>
<evidence type="ECO:0000313" key="1">
    <source>
        <dbReference type="EMBL" id="KAI4343548.1"/>
    </source>
</evidence>
<reference evidence="1 2" key="1">
    <citation type="journal article" date="2022" name="DNA Res.">
        <title>Chromosomal-level genome assembly of the orchid tree Bauhinia variegata (Leguminosae; Cercidoideae) supports the allotetraploid origin hypothesis of Bauhinia.</title>
        <authorList>
            <person name="Zhong Y."/>
            <person name="Chen Y."/>
            <person name="Zheng D."/>
            <person name="Pang J."/>
            <person name="Liu Y."/>
            <person name="Luo S."/>
            <person name="Meng S."/>
            <person name="Qian L."/>
            <person name="Wei D."/>
            <person name="Dai S."/>
            <person name="Zhou R."/>
        </authorList>
    </citation>
    <scope>NUCLEOTIDE SEQUENCE [LARGE SCALE GENOMIC DNA]</scope>
    <source>
        <strain evidence="1">BV-YZ2020</strain>
    </source>
</reference>
<proteinExistence type="predicted"/>
<protein>
    <submittedName>
        <fullName evidence="1">Uncharacterized protein</fullName>
    </submittedName>
</protein>